<evidence type="ECO:0000256" key="5">
    <source>
        <dbReference type="ARBA" id="ARBA00023180"/>
    </source>
</evidence>
<keyword evidence="4" id="KW-1015">Disulfide bond</keyword>
<dbReference type="Gene3D" id="2.60.40.10">
    <property type="entry name" value="Immunoglobulins"/>
    <property type="match status" value="1"/>
</dbReference>
<comment type="caution">
    <text evidence="8">The sequence shown here is derived from an EMBL/GenBank/DDBJ whole genome shotgun (WGS) entry which is preliminary data.</text>
</comment>
<keyword evidence="6" id="KW-0393">Immunoglobulin domain</keyword>
<accession>A0AAV1QH84</accession>
<dbReference type="InterPro" id="IPR013783">
    <property type="entry name" value="Ig-like_fold"/>
</dbReference>
<comment type="subcellular location">
    <subcellularLocation>
        <location evidence="1">Membrane</location>
    </subcellularLocation>
</comment>
<feature type="non-terminal residue" evidence="8">
    <location>
        <position position="1"/>
    </location>
</feature>
<dbReference type="InterPro" id="IPR013106">
    <property type="entry name" value="Ig_V-set"/>
</dbReference>
<dbReference type="PANTHER" id="PTHR24100:SF151">
    <property type="entry name" value="ICOS LIGAND"/>
    <property type="match status" value="1"/>
</dbReference>
<evidence type="ECO:0000256" key="4">
    <source>
        <dbReference type="ARBA" id="ARBA00023157"/>
    </source>
</evidence>
<dbReference type="GO" id="GO:0005102">
    <property type="term" value="F:signaling receptor binding"/>
    <property type="evidence" value="ECO:0007669"/>
    <property type="project" value="TreeGrafter"/>
</dbReference>
<dbReference type="GO" id="GO:0050852">
    <property type="term" value="P:T cell receptor signaling pathway"/>
    <property type="evidence" value="ECO:0007669"/>
    <property type="project" value="TreeGrafter"/>
</dbReference>
<feature type="non-terminal residue" evidence="8">
    <location>
        <position position="113"/>
    </location>
</feature>
<evidence type="ECO:0000256" key="1">
    <source>
        <dbReference type="ARBA" id="ARBA00004370"/>
    </source>
</evidence>
<name>A0AAV1QH84_SCOSC</name>
<keyword evidence="9" id="KW-1185">Reference proteome</keyword>
<dbReference type="GO" id="GO:0001817">
    <property type="term" value="P:regulation of cytokine production"/>
    <property type="evidence" value="ECO:0007669"/>
    <property type="project" value="TreeGrafter"/>
</dbReference>
<organism evidence="8 9">
    <name type="scientific">Scomber scombrus</name>
    <name type="common">Atlantic mackerel</name>
    <name type="synonym">Scomber vernalis</name>
    <dbReference type="NCBI Taxonomy" id="13677"/>
    <lineage>
        <taxon>Eukaryota</taxon>
        <taxon>Metazoa</taxon>
        <taxon>Chordata</taxon>
        <taxon>Craniata</taxon>
        <taxon>Vertebrata</taxon>
        <taxon>Euteleostomi</taxon>
        <taxon>Actinopterygii</taxon>
        <taxon>Neopterygii</taxon>
        <taxon>Teleostei</taxon>
        <taxon>Neoteleostei</taxon>
        <taxon>Acanthomorphata</taxon>
        <taxon>Pelagiaria</taxon>
        <taxon>Scombriformes</taxon>
        <taxon>Scombridae</taxon>
        <taxon>Scomber</taxon>
    </lineage>
</organism>
<dbReference type="SUPFAM" id="SSF48726">
    <property type="entry name" value="Immunoglobulin"/>
    <property type="match status" value="1"/>
</dbReference>
<dbReference type="GO" id="GO:0009897">
    <property type="term" value="C:external side of plasma membrane"/>
    <property type="evidence" value="ECO:0007669"/>
    <property type="project" value="TreeGrafter"/>
</dbReference>
<dbReference type="EMBL" id="CAWUFR010001313">
    <property type="protein sequence ID" value="CAK6983456.1"/>
    <property type="molecule type" value="Genomic_DNA"/>
</dbReference>
<keyword evidence="3" id="KW-0472">Membrane</keyword>
<dbReference type="GO" id="GO:0050863">
    <property type="term" value="P:regulation of T cell activation"/>
    <property type="evidence" value="ECO:0007669"/>
    <property type="project" value="UniProtKB-ARBA"/>
</dbReference>
<dbReference type="InterPro" id="IPR050504">
    <property type="entry name" value="IgSF_BTN/MOG"/>
</dbReference>
<dbReference type="InterPro" id="IPR036179">
    <property type="entry name" value="Ig-like_dom_sf"/>
</dbReference>
<dbReference type="Proteomes" id="UP001314229">
    <property type="component" value="Unassembled WGS sequence"/>
</dbReference>
<evidence type="ECO:0000313" key="9">
    <source>
        <dbReference type="Proteomes" id="UP001314229"/>
    </source>
</evidence>
<dbReference type="Pfam" id="PF07686">
    <property type="entry name" value="V-set"/>
    <property type="match status" value="1"/>
</dbReference>
<dbReference type="InterPro" id="IPR007110">
    <property type="entry name" value="Ig-like_dom"/>
</dbReference>
<evidence type="ECO:0000313" key="8">
    <source>
        <dbReference type="EMBL" id="CAK6983456.1"/>
    </source>
</evidence>
<evidence type="ECO:0000259" key="7">
    <source>
        <dbReference type="PROSITE" id="PS50835"/>
    </source>
</evidence>
<dbReference type="PANTHER" id="PTHR24100">
    <property type="entry name" value="BUTYROPHILIN"/>
    <property type="match status" value="1"/>
</dbReference>
<feature type="domain" description="Ig-like" evidence="7">
    <location>
        <begin position="16"/>
        <end position="98"/>
    </location>
</feature>
<evidence type="ECO:0000256" key="3">
    <source>
        <dbReference type="ARBA" id="ARBA00023136"/>
    </source>
</evidence>
<reference evidence="8 9" key="1">
    <citation type="submission" date="2024-01" db="EMBL/GenBank/DDBJ databases">
        <authorList>
            <person name="Alioto T."/>
            <person name="Alioto T."/>
            <person name="Gomez Garrido J."/>
        </authorList>
    </citation>
    <scope>NUCLEOTIDE SEQUENCE [LARGE SCALE GENOMIC DNA]</scope>
</reference>
<sequence>QYQLIGRPQPIVATVGDDIILPCHLQPAEDVSALAVDWTRPDLDSINVYVRRAGQDITHVKHPSYKGRTSLSIDGLKQGNISLKLSMVKLSDGGKYRCFILQLDKQSFVELVV</sequence>
<dbReference type="FunFam" id="2.60.40.10:FF:000142">
    <property type="entry name" value="V-set domain-containing T-cell activation inhibitor 1"/>
    <property type="match status" value="1"/>
</dbReference>
<proteinExistence type="predicted"/>
<evidence type="ECO:0000256" key="2">
    <source>
        <dbReference type="ARBA" id="ARBA00022729"/>
    </source>
</evidence>
<dbReference type="AlphaFoldDB" id="A0AAV1QH84"/>
<dbReference type="PROSITE" id="PS50835">
    <property type="entry name" value="IG_LIKE"/>
    <property type="match status" value="1"/>
</dbReference>
<dbReference type="GO" id="GO:1903037">
    <property type="term" value="P:regulation of leukocyte cell-cell adhesion"/>
    <property type="evidence" value="ECO:0007669"/>
    <property type="project" value="UniProtKB-ARBA"/>
</dbReference>
<dbReference type="SMART" id="SM00406">
    <property type="entry name" value="IGv"/>
    <property type="match status" value="1"/>
</dbReference>
<keyword evidence="5" id="KW-0325">Glycoprotein</keyword>
<gene>
    <name evidence="8" type="ORF">FSCOSCO3_A011930</name>
</gene>
<evidence type="ECO:0000256" key="6">
    <source>
        <dbReference type="ARBA" id="ARBA00023319"/>
    </source>
</evidence>
<keyword evidence="2" id="KW-0732">Signal</keyword>
<protein>
    <submittedName>
        <fullName evidence="8">Butyrophilin subfamily 3 member A2-like isoform X2</fullName>
    </submittedName>
</protein>